<organismHost>
    <name type="scientific">Microtus agrestis</name>
    <name type="common">Short-tailed field vole</name>
    <dbReference type="NCBI Taxonomy" id="29092"/>
</organismHost>
<dbReference type="EMBL" id="KY569020">
    <property type="protein sequence ID" value="ATB55563.1"/>
    <property type="molecule type" value="Genomic_DNA"/>
</dbReference>
<organismHost>
    <name type="scientific">Felis catus</name>
    <name type="common">Cat</name>
    <name type="synonym">Felis silvestris catus</name>
    <dbReference type="NCBI Taxonomy" id="9685"/>
</organismHost>
<proteinExistence type="predicted"/>
<organism evidence="2">
    <name type="scientific">Cowpox virus</name>
    <name type="common">CPV</name>
    <dbReference type="NCBI Taxonomy" id="10243"/>
    <lineage>
        <taxon>Viruses</taxon>
        <taxon>Varidnaviria</taxon>
        <taxon>Bamfordvirae</taxon>
        <taxon>Nucleocytoviricota</taxon>
        <taxon>Pokkesviricetes</taxon>
        <taxon>Chitovirales</taxon>
        <taxon>Poxviridae</taxon>
        <taxon>Chordopoxvirinae</taxon>
        <taxon>Orthopoxvirus</taxon>
        <taxon>Orthopoxvirus cowpox</taxon>
    </lineage>
</organism>
<organismHost>
    <name type="scientific">Homo sapiens</name>
    <name type="common">Human</name>
    <dbReference type="NCBI Taxonomy" id="9606"/>
</organismHost>
<dbReference type="EMBL" id="KY569018">
    <property type="protein sequence ID" value="ATB55126.1"/>
    <property type="molecule type" value="Genomic_DNA"/>
</dbReference>
<protein>
    <submittedName>
        <fullName evidence="2">CPXV085 protein</fullName>
    </submittedName>
</protein>
<evidence type="ECO:0000313" key="1">
    <source>
        <dbReference type="EMBL" id="ATB55126.1"/>
    </source>
</evidence>
<organismHost>
    <name type="scientific">Bos taurus</name>
    <name type="common">Bovine</name>
    <dbReference type="NCBI Taxonomy" id="9913"/>
</organismHost>
<name>A0A290GQ31_COWPX</name>
<reference evidence="2" key="1">
    <citation type="submission" date="2017-02" db="EMBL/GenBank/DDBJ databases">
        <title>Seasonal Recurring Cowpox Virus Outbreaks in Captive Cheetahs (Acinonyx jubatus).</title>
        <authorList>
            <person name="Stagegaard J."/>
            <person name="Kurth A."/>
            <person name="Stern D."/>
            <person name="Dabrowski P.W."/>
            <person name="Pocknell A."/>
            <person name="Nitsche A."/>
            <person name="Schrick L."/>
        </authorList>
    </citation>
    <scope>NUCLEOTIDE SEQUENCE [LARGE SCALE GENOMIC DNA]</scope>
    <source>
        <strain evidence="1">CPXV CheHurley_DK_2012</strain>
        <strain evidence="2">CPXV CheNuru_DK_2012</strain>
    </source>
</reference>
<organismHost>
    <name type="scientific">Mus musculus</name>
    <name type="common">Mouse</name>
    <dbReference type="NCBI Taxonomy" id="10090"/>
</organismHost>
<accession>A0A290GQ31</accession>
<organismHost>
    <name type="scientific">Loxodonta africana</name>
    <name type="common">African elephant</name>
    <dbReference type="NCBI Taxonomy" id="9785"/>
</organismHost>
<dbReference type="Proteomes" id="UP000282059">
    <property type="component" value="Segment"/>
</dbReference>
<organismHost>
    <name type="scientific">Apodemus sylvaticus</name>
    <name type="common">European woodmouse</name>
    <dbReference type="NCBI Taxonomy" id="10129"/>
</organismHost>
<dbReference type="Proteomes" id="UP000282623">
    <property type="component" value="Segment"/>
</dbReference>
<evidence type="ECO:0000313" key="2">
    <source>
        <dbReference type="EMBL" id="ATB55563.1"/>
    </source>
</evidence>
<sequence>MNNFVKQVASKSLKPTKNCLRWMR</sequence>
<organismHost>
    <name type="scientific">Myodes glareolus</name>
    <name type="common">Bank vole</name>
    <name type="synonym">Clethrionomys glareolus</name>
    <dbReference type="NCBI Taxonomy" id="447135"/>
</organismHost>